<proteinExistence type="predicted"/>
<reference evidence="1 2" key="1">
    <citation type="journal article" date="2021" name="Nat. Commun.">
        <title>Genetic determinants of endophytism in the Arabidopsis root mycobiome.</title>
        <authorList>
            <person name="Mesny F."/>
            <person name="Miyauchi S."/>
            <person name="Thiergart T."/>
            <person name="Pickel B."/>
            <person name="Atanasova L."/>
            <person name="Karlsson M."/>
            <person name="Huettel B."/>
            <person name="Barry K.W."/>
            <person name="Haridas S."/>
            <person name="Chen C."/>
            <person name="Bauer D."/>
            <person name="Andreopoulos W."/>
            <person name="Pangilinan J."/>
            <person name="LaButti K."/>
            <person name="Riley R."/>
            <person name="Lipzen A."/>
            <person name="Clum A."/>
            <person name="Drula E."/>
            <person name="Henrissat B."/>
            <person name="Kohler A."/>
            <person name="Grigoriev I.V."/>
            <person name="Martin F.M."/>
            <person name="Hacquard S."/>
        </authorList>
    </citation>
    <scope>NUCLEOTIDE SEQUENCE [LARGE SCALE GENOMIC DNA]</scope>
    <source>
        <strain evidence="1 2">MPI-CAGE-CH-0241</strain>
    </source>
</reference>
<dbReference type="AlphaFoldDB" id="A0A9P8VYX7"/>
<sequence length="178" mass="19856">MTHRSVYLAKYGGSKNQRAHFAIFVPNAQHDRKTVSQDFESRPTSGTVIHVVGEPVMAGYVLEIKRNYECSTSRDLKKLVLLGHVDASNVHNPSSADYRKENTAKGPLEQYAARVAPPPRGQNVRAPIDGVRTKRCQEWTMEFLGVLVNEGLLGPEALQIAQEERDPPTRGIFGYRQA</sequence>
<evidence type="ECO:0000313" key="1">
    <source>
        <dbReference type="EMBL" id="KAH6884998.1"/>
    </source>
</evidence>
<accession>A0A9P8VYX7</accession>
<comment type="caution">
    <text evidence="1">The sequence shown here is derived from an EMBL/GenBank/DDBJ whole genome shotgun (WGS) entry which is preliminary data.</text>
</comment>
<dbReference type="Pfam" id="PF20174">
    <property type="entry name" value="DUF6540"/>
    <property type="match status" value="1"/>
</dbReference>
<dbReference type="EMBL" id="JAGPYM010000019">
    <property type="protein sequence ID" value="KAH6884998.1"/>
    <property type="molecule type" value="Genomic_DNA"/>
</dbReference>
<dbReference type="InterPro" id="IPR046670">
    <property type="entry name" value="DUF6540"/>
</dbReference>
<dbReference type="OrthoDB" id="1658288at2759"/>
<protein>
    <submittedName>
        <fullName evidence="1">Uncharacterized protein</fullName>
    </submittedName>
</protein>
<organism evidence="1 2">
    <name type="scientific">Thelonectria olida</name>
    <dbReference type="NCBI Taxonomy" id="1576542"/>
    <lineage>
        <taxon>Eukaryota</taxon>
        <taxon>Fungi</taxon>
        <taxon>Dikarya</taxon>
        <taxon>Ascomycota</taxon>
        <taxon>Pezizomycotina</taxon>
        <taxon>Sordariomycetes</taxon>
        <taxon>Hypocreomycetidae</taxon>
        <taxon>Hypocreales</taxon>
        <taxon>Nectriaceae</taxon>
        <taxon>Thelonectria</taxon>
    </lineage>
</organism>
<keyword evidence="2" id="KW-1185">Reference proteome</keyword>
<evidence type="ECO:0000313" key="2">
    <source>
        <dbReference type="Proteomes" id="UP000777438"/>
    </source>
</evidence>
<gene>
    <name evidence="1" type="ORF">B0T10DRAFT_493094</name>
</gene>
<dbReference type="Proteomes" id="UP000777438">
    <property type="component" value="Unassembled WGS sequence"/>
</dbReference>
<name>A0A9P8VYX7_9HYPO</name>